<evidence type="ECO:0000256" key="2">
    <source>
        <dbReference type="ARBA" id="ARBA00023239"/>
    </source>
</evidence>
<dbReference type="CDD" id="cd00408">
    <property type="entry name" value="DHDPS-like"/>
    <property type="match status" value="1"/>
</dbReference>
<dbReference type="AlphaFoldDB" id="A0A521BTP8"/>
<keyword evidence="6" id="KW-1185">Reference proteome</keyword>
<proteinExistence type="inferred from homology"/>
<evidence type="ECO:0000313" key="6">
    <source>
        <dbReference type="Proteomes" id="UP000317593"/>
    </source>
</evidence>
<dbReference type="EMBL" id="FXTH01000004">
    <property type="protein sequence ID" value="SMO50537.1"/>
    <property type="molecule type" value="Genomic_DNA"/>
</dbReference>
<dbReference type="PANTHER" id="PTHR12128:SF66">
    <property type="entry name" value="4-HYDROXY-2-OXOGLUTARATE ALDOLASE, MITOCHONDRIAL"/>
    <property type="match status" value="1"/>
</dbReference>
<reference evidence="5 6" key="1">
    <citation type="submission" date="2017-05" db="EMBL/GenBank/DDBJ databases">
        <authorList>
            <person name="Varghese N."/>
            <person name="Submissions S."/>
        </authorList>
    </citation>
    <scope>NUCLEOTIDE SEQUENCE [LARGE SCALE GENOMIC DNA]</scope>
    <source>
        <strain evidence="5 6">DSM 21194</strain>
    </source>
</reference>
<dbReference type="PANTHER" id="PTHR12128">
    <property type="entry name" value="DIHYDRODIPICOLINATE SYNTHASE"/>
    <property type="match status" value="1"/>
</dbReference>
<feature type="active site" description="Schiff-base intermediate with substrate" evidence="4">
    <location>
        <position position="157"/>
    </location>
</feature>
<dbReference type="Proteomes" id="UP000317593">
    <property type="component" value="Unassembled WGS sequence"/>
</dbReference>
<dbReference type="Gene3D" id="3.20.20.70">
    <property type="entry name" value="Aldolase class I"/>
    <property type="match status" value="1"/>
</dbReference>
<evidence type="ECO:0000256" key="3">
    <source>
        <dbReference type="PIRNR" id="PIRNR001365"/>
    </source>
</evidence>
<dbReference type="InterPro" id="IPR002220">
    <property type="entry name" value="DapA-like"/>
</dbReference>
<dbReference type="SMART" id="SM01130">
    <property type="entry name" value="DHDPS"/>
    <property type="match status" value="1"/>
</dbReference>
<dbReference type="SUPFAM" id="SSF51569">
    <property type="entry name" value="Aldolase"/>
    <property type="match status" value="1"/>
</dbReference>
<evidence type="ECO:0000256" key="4">
    <source>
        <dbReference type="PIRSR" id="PIRSR001365-1"/>
    </source>
</evidence>
<dbReference type="GO" id="GO:0008840">
    <property type="term" value="F:4-hydroxy-tetrahydrodipicolinate synthase activity"/>
    <property type="evidence" value="ECO:0007669"/>
    <property type="project" value="TreeGrafter"/>
</dbReference>
<comment type="similarity">
    <text evidence="1 3">Belongs to the DapA family.</text>
</comment>
<evidence type="ECO:0000256" key="1">
    <source>
        <dbReference type="ARBA" id="ARBA00007592"/>
    </source>
</evidence>
<keyword evidence="2 3" id="KW-0456">Lyase</keyword>
<name>A0A521BTP8_9BACT</name>
<feature type="active site" description="Proton donor/acceptor" evidence="4">
    <location>
        <position position="129"/>
    </location>
</feature>
<accession>A0A521BTP8</accession>
<protein>
    <submittedName>
        <fullName evidence="5">4-hydroxy-tetrahydrodipicolinate synthase</fullName>
    </submittedName>
</protein>
<dbReference type="PIRSF" id="PIRSF001365">
    <property type="entry name" value="DHDPS"/>
    <property type="match status" value="1"/>
</dbReference>
<dbReference type="InterPro" id="IPR013785">
    <property type="entry name" value="Aldolase_TIM"/>
</dbReference>
<sequence>MITPFNEDLTIDHEALDILTDFYISAGSSGLFVNCLSSEMYYLTPEERLHLTERVLDRVAGRVPVVSTGTFGGDIGEQIEFIKKMAAKGVTAVILVTSILAREDEGDHKLLARLEKISSATGEIRLGIYECPSPYKRLLTPEIMEWLVDSGRFFYHKDTSCNIDDIREKLSYTCDSRLNFYNANTPTALESLQLGGDGLSPISANFYPELYSYLCEFFSDDEKRGKINYLQRMLTLLDGITRNKYPLMAKAFLRKRGLPLTLKLRASQEHLTNEEERIMDSLFISAKEIREELGIDRPEFIADIKS</sequence>
<gene>
    <name evidence="5" type="ORF">SAMN06265218_10413</name>
</gene>
<evidence type="ECO:0000313" key="5">
    <source>
        <dbReference type="EMBL" id="SMO50537.1"/>
    </source>
</evidence>
<organism evidence="5 6">
    <name type="scientific">Fodinibius sediminis</name>
    <dbReference type="NCBI Taxonomy" id="1214077"/>
    <lineage>
        <taxon>Bacteria</taxon>
        <taxon>Pseudomonadati</taxon>
        <taxon>Balneolota</taxon>
        <taxon>Balneolia</taxon>
        <taxon>Balneolales</taxon>
        <taxon>Balneolaceae</taxon>
        <taxon>Fodinibius</taxon>
    </lineage>
</organism>
<dbReference type="Pfam" id="PF00701">
    <property type="entry name" value="DHDPS"/>
    <property type="match status" value="1"/>
</dbReference>